<dbReference type="InterPro" id="IPR019165">
    <property type="entry name" value="Peptidase_M76_ATP23"/>
</dbReference>
<gene>
    <name evidence="11" type="ORF">EXIGLDRAFT_649894</name>
    <name evidence="10" type="ORF">EXIGLDRAFT_656356</name>
</gene>
<comment type="similarity">
    <text evidence="2 8">Belongs to the peptidase M76 family.</text>
</comment>
<evidence type="ECO:0000256" key="4">
    <source>
        <dbReference type="ARBA" id="ARBA00022670"/>
    </source>
</evidence>
<keyword evidence="7 8" id="KW-0482">Metalloprotease</keyword>
<evidence type="ECO:0000313" key="12">
    <source>
        <dbReference type="Proteomes" id="UP000077266"/>
    </source>
</evidence>
<sequence>MSAFLASSPAENAEPRESAEQMQAQWTRCEKWKKDLMHSSPRITFIRKHLALLNCPISNSNVLCAPCGPTRAGGFGPETGTLLLCQNRFADKKHMEDTIAHELIHMYDHCRFKLDWFNLRHVACTEIRAASLSGDCRASREFMRAQVGFTKQHQSCVRRRALLSVRGHPNCPDDATAERVVSEVWESCFNDTRPFDEIY</sequence>
<reference evidence="11 12" key="1">
    <citation type="journal article" date="2016" name="Mol. Biol. Evol.">
        <title>Comparative Genomics of Early-Diverging Mushroom-Forming Fungi Provides Insights into the Origins of Lignocellulose Decay Capabilities.</title>
        <authorList>
            <person name="Nagy L.G."/>
            <person name="Riley R."/>
            <person name="Tritt A."/>
            <person name="Adam C."/>
            <person name="Daum C."/>
            <person name="Floudas D."/>
            <person name="Sun H."/>
            <person name="Yadav J.S."/>
            <person name="Pangilinan J."/>
            <person name="Larsson K.H."/>
            <person name="Matsuura K."/>
            <person name="Barry K."/>
            <person name="Labutti K."/>
            <person name="Kuo R."/>
            <person name="Ohm R.A."/>
            <person name="Bhattacharya S.S."/>
            <person name="Shirouzu T."/>
            <person name="Yoshinaga Y."/>
            <person name="Martin F.M."/>
            <person name="Grigoriev I.V."/>
            <person name="Hibbett D.S."/>
        </authorList>
    </citation>
    <scope>NUCLEOTIDE SEQUENCE [LARGE SCALE GENOMIC DNA]</scope>
    <source>
        <strain evidence="11 12">HHB12029</strain>
    </source>
</reference>
<evidence type="ECO:0000313" key="10">
    <source>
        <dbReference type="EMBL" id="KZV83221.1"/>
    </source>
</evidence>
<evidence type="ECO:0000313" key="11">
    <source>
        <dbReference type="EMBL" id="KZV89794.1"/>
    </source>
</evidence>
<dbReference type="GO" id="GO:0034982">
    <property type="term" value="P:mitochondrial protein processing"/>
    <property type="evidence" value="ECO:0007669"/>
    <property type="project" value="TreeGrafter"/>
</dbReference>
<dbReference type="EMBL" id="KV426283">
    <property type="protein sequence ID" value="KZV83221.1"/>
    <property type="molecule type" value="Genomic_DNA"/>
</dbReference>
<dbReference type="Proteomes" id="UP000077266">
    <property type="component" value="Unassembled WGS sequence"/>
</dbReference>
<dbReference type="EC" id="3.4.24.-" evidence="8"/>
<evidence type="ECO:0000256" key="5">
    <source>
        <dbReference type="ARBA" id="ARBA00022723"/>
    </source>
</evidence>
<keyword evidence="12" id="KW-1185">Reference proteome</keyword>
<evidence type="ECO:0000256" key="1">
    <source>
        <dbReference type="ARBA" id="ARBA00004137"/>
    </source>
</evidence>
<dbReference type="OrthoDB" id="285308at2759"/>
<dbReference type="GO" id="GO:0004222">
    <property type="term" value="F:metalloendopeptidase activity"/>
    <property type="evidence" value="ECO:0007669"/>
    <property type="project" value="InterPro"/>
</dbReference>
<keyword evidence="8" id="KW-0472">Membrane</keyword>
<dbReference type="PANTHER" id="PTHR21711">
    <property type="entry name" value="MITOCHONDRIAL INNER MEMBRANE PROTEASE"/>
    <property type="match status" value="1"/>
</dbReference>
<feature type="region of interest" description="Disordered" evidence="9">
    <location>
        <begin position="1"/>
        <end position="21"/>
    </location>
</feature>
<dbReference type="GO" id="GO:0033615">
    <property type="term" value="P:mitochondrial proton-transporting ATP synthase complex assembly"/>
    <property type="evidence" value="ECO:0007669"/>
    <property type="project" value="TreeGrafter"/>
</dbReference>
<accession>A0A165G086</accession>
<keyword evidence="8" id="KW-0999">Mitochondrion inner membrane</keyword>
<dbReference type="GO" id="GO:0005743">
    <property type="term" value="C:mitochondrial inner membrane"/>
    <property type="evidence" value="ECO:0007669"/>
    <property type="project" value="UniProtKB-SubCell"/>
</dbReference>
<dbReference type="GO" id="GO:0046872">
    <property type="term" value="F:metal ion binding"/>
    <property type="evidence" value="ECO:0007669"/>
    <property type="project" value="UniProtKB-KW"/>
</dbReference>
<dbReference type="AlphaFoldDB" id="A0A165G086"/>
<keyword evidence="6 8" id="KW-0378">Hydrolase</keyword>
<dbReference type="FunCoup" id="A0A165G086">
    <property type="interactions" value="446"/>
</dbReference>
<keyword evidence="4 8" id="KW-0645">Protease</keyword>
<dbReference type="Pfam" id="PF09768">
    <property type="entry name" value="Peptidase_M76"/>
    <property type="match status" value="1"/>
</dbReference>
<keyword evidence="5 8" id="KW-0479">Metal-binding</keyword>
<comment type="function">
    <text evidence="8">Has a dual role in the assembly of mitochondrial ATPase.</text>
</comment>
<evidence type="ECO:0000256" key="2">
    <source>
        <dbReference type="ARBA" id="ARBA00009915"/>
    </source>
</evidence>
<evidence type="ECO:0000256" key="7">
    <source>
        <dbReference type="ARBA" id="ARBA00023049"/>
    </source>
</evidence>
<evidence type="ECO:0000256" key="6">
    <source>
        <dbReference type="ARBA" id="ARBA00022801"/>
    </source>
</evidence>
<evidence type="ECO:0000256" key="9">
    <source>
        <dbReference type="SAM" id="MobiDB-lite"/>
    </source>
</evidence>
<dbReference type="STRING" id="1314781.A0A165G086"/>
<dbReference type="EMBL" id="KV426063">
    <property type="protein sequence ID" value="KZV89794.1"/>
    <property type="molecule type" value="Genomic_DNA"/>
</dbReference>
<dbReference type="PANTHER" id="PTHR21711:SF0">
    <property type="entry name" value="MITOCHONDRIAL INNER MEMBRANE PROTEASE ATP23 HOMOLOG"/>
    <property type="match status" value="1"/>
</dbReference>
<comment type="subcellular location">
    <subcellularLocation>
        <location evidence="1 8">Mitochondrion inner membrane</location>
        <topology evidence="1 8">Peripheral membrane protein</topology>
        <orientation evidence="1 8">Intermembrane side</orientation>
    </subcellularLocation>
</comment>
<protein>
    <recommendedName>
        <fullName evidence="3 8">Mitochondrial inner membrane protease ATP23</fullName>
        <ecNumber evidence="8">3.4.24.-</ecNumber>
    </recommendedName>
</protein>
<proteinExistence type="inferred from homology"/>
<evidence type="ECO:0000256" key="8">
    <source>
        <dbReference type="RuleBase" id="RU364057"/>
    </source>
</evidence>
<organism evidence="11 12">
    <name type="scientific">Exidia glandulosa HHB12029</name>
    <dbReference type="NCBI Taxonomy" id="1314781"/>
    <lineage>
        <taxon>Eukaryota</taxon>
        <taxon>Fungi</taxon>
        <taxon>Dikarya</taxon>
        <taxon>Basidiomycota</taxon>
        <taxon>Agaricomycotina</taxon>
        <taxon>Agaricomycetes</taxon>
        <taxon>Auriculariales</taxon>
        <taxon>Exidiaceae</taxon>
        <taxon>Exidia</taxon>
    </lineage>
</organism>
<name>A0A165G086_EXIGL</name>
<evidence type="ECO:0000256" key="3">
    <source>
        <dbReference type="ARBA" id="ARBA00014615"/>
    </source>
</evidence>
<keyword evidence="8" id="KW-0496">Mitochondrion</keyword>